<feature type="transmembrane region" description="Helical" evidence="1">
    <location>
        <begin position="359"/>
        <end position="382"/>
    </location>
</feature>
<evidence type="ECO:0000313" key="2">
    <source>
        <dbReference type="Proteomes" id="UP000050792"/>
    </source>
</evidence>
<keyword evidence="1" id="KW-1133">Transmembrane helix</keyword>
<proteinExistence type="predicted"/>
<feature type="transmembrane region" description="Helical" evidence="1">
    <location>
        <begin position="402"/>
        <end position="423"/>
    </location>
</feature>
<name>A0AA85GJF2_9TREM</name>
<dbReference type="Proteomes" id="UP000050792">
    <property type="component" value="Unassembled WGS sequence"/>
</dbReference>
<accession>A0AA85GJF2</accession>
<feature type="transmembrane region" description="Helical" evidence="1">
    <location>
        <begin position="22"/>
        <end position="44"/>
    </location>
</feature>
<feature type="transmembrane region" description="Helical" evidence="1">
    <location>
        <begin position="257"/>
        <end position="277"/>
    </location>
</feature>
<keyword evidence="1" id="KW-0472">Membrane</keyword>
<sequence>MNDSLIGVKTITPTWNEKRHKFLLILIVFGIISNIILIVIVFLTKRLIKTSFRRSPQKYCEATRKNDRSLPTKHILQNIILSKCCTISNDEKEFIIQSKSTHSCCEFEMNWGCCYYKTECHSHCLSTSSELTPVPTTIELDILSSRRNSSYADDSVTEIPEKSENLCTYSKRNLDKSTLSQPCEIKYENKSLFLNTSGQSSNYEQYSDFNISESNLKNIKSNQELTIPSSPIYYHQRRYLSPFPNEQTYPNIEQTTWYILCFLIKILAFAQIGYLLFEDFLPWIINLLIFHYGFSIKLKLNINCRLKRMFGTFFLLFEEWCLFIFGIERVCNILFNNYKINRNTQLTLNERNQCKLHLISIKISTGLFIAIIFAGLCNYLWIFGQFHWINSMNYINHTFSNYTLIETVTCNLVIVIALSYTVLTAKNNNETALTKC</sequence>
<evidence type="ECO:0000313" key="3">
    <source>
        <dbReference type="WBParaSite" id="SRDH1_96710.1"/>
    </source>
</evidence>
<reference evidence="2" key="1">
    <citation type="submission" date="2022-06" db="EMBL/GenBank/DDBJ databases">
        <authorList>
            <person name="Berger JAMES D."/>
            <person name="Berger JAMES D."/>
        </authorList>
    </citation>
    <scope>NUCLEOTIDE SEQUENCE [LARGE SCALE GENOMIC DNA]</scope>
</reference>
<reference evidence="3" key="2">
    <citation type="submission" date="2023-11" db="UniProtKB">
        <authorList>
            <consortium name="WormBaseParasite"/>
        </authorList>
    </citation>
    <scope>IDENTIFICATION</scope>
</reference>
<protein>
    <submittedName>
        <fullName evidence="3">Uncharacterized protein</fullName>
    </submittedName>
</protein>
<dbReference type="AlphaFoldDB" id="A0AA85GJF2"/>
<feature type="transmembrane region" description="Helical" evidence="1">
    <location>
        <begin position="283"/>
        <end position="300"/>
    </location>
</feature>
<keyword evidence="2" id="KW-1185">Reference proteome</keyword>
<keyword evidence="1" id="KW-0812">Transmembrane</keyword>
<dbReference type="WBParaSite" id="SRDH1_96710.1">
    <property type="protein sequence ID" value="SRDH1_96710.1"/>
    <property type="gene ID" value="SRDH1_96710"/>
</dbReference>
<evidence type="ECO:0000256" key="1">
    <source>
        <dbReference type="SAM" id="Phobius"/>
    </source>
</evidence>
<organism evidence="2 3">
    <name type="scientific">Schistosoma rodhaini</name>
    <dbReference type="NCBI Taxonomy" id="6188"/>
    <lineage>
        <taxon>Eukaryota</taxon>
        <taxon>Metazoa</taxon>
        <taxon>Spiralia</taxon>
        <taxon>Lophotrochozoa</taxon>
        <taxon>Platyhelminthes</taxon>
        <taxon>Trematoda</taxon>
        <taxon>Digenea</taxon>
        <taxon>Strigeidida</taxon>
        <taxon>Schistosomatoidea</taxon>
        <taxon>Schistosomatidae</taxon>
        <taxon>Schistosoma</taxon>
    </lineage>
</organism>